<proteinExistence type="predicted"/>
<evidence type="ECO:0000313" key="2">
    <source>
        <dbReference type="EMBL" id="PON62988.1"/>
    </source>
</evidence>
<dbReference type="EMBL" id="JXTB01000108">
    <property type="protein sequence ID" value="PON62988.1"/>
    <property type="molecule type" value="Genomic_DNA"/>
</dbReference>
<feature type="compositionally biased region" description="Polar residues" evidence="1">
    <location>
        <begin position="1"/>
        <end position="19"/>
    </location>
</feature>
<organism evidence="2 3">
    <name type="scientific">Parasponia andersonii</name>
    <name type="common">Sponia andersonii</name>
    <dbReference type="NCBI Taxonomy" id="3476"/>
    <lineage>
        <taxon>Eukaryota</taxon>
        <taxon>Viridiplantae</taxon>
        <taxon>Streptophyta</taxon>
        <taxon>Embryophyta</taxon>
        <taxon>Tracheophyta</taxon>
        <taxon>Spermatophyta</taxon>
        <taxon>Magnoliopsida</taxon>
        <taxon>eudicotyledons</taxon>
        <taxon>Gunneridae</taxon>
        <taxon>Pentapetalae</taxon>
        <taxon>rosids</taxon>
        <taxon>fabids</taxon>
        <taxon>Rosales</taxon>
        <taxon>Cannabaceae</taxon>
        <taxon>Parasponia</taxon>
    </lineage>
</organism>
<protein>
    <submittedName>
        <fullName evidence="2">Uncharacterized protein</fullName>
    </submittedName>
</protein>
<reference evidence="3" key="1">
    <citation type="submission" date="2016-06" db="EMBL/GenBank/DDBJ databases">
        <title>Parallel loss of symbiosis genes in relatives of nitrogen-fixing non-legume Parasponia.</title>
        <authorList>
            <person name="Van Velzen R."/>
            <person name="Holmer R."/>
            <person name="Bu F."/>
            <person name="Rutten L."/>
            <person name="Van Zeijl A."/>
            <person name="Liu W."/>
            <person name="Santuari L."/>
            <person name="Cao Q."/>
            <person name="Sharma T."/>
            <person name="Shen D."/>
            <person name="Roswanjaya Y."/>
            <person name="Wardhani T."/>
            <person name="Kalhor M.S."/>
            <person name="Jansen J."/>
            <person name="Van den Hoogen J."/>
            <person name="Gungor B."/>
            <person name="Hartog M."/>
            <person name="Hontelez J."/>
            <person name="Verver J."/>
            <person name="Yang W.-C."/>
            <person name="Schijlen E."/>
            <person name="Repin R."/>
            <person name="Schilthuizen M."/>
            <person name="Schranz E."/>
            <person name="Heidstra R."/>
            <person name="Miyata K."/>
            <person name="Fedorova E."/>
            <person name="Kohlen W."/>
            <person name="Bisseling T."/>
            <person name="Smit S."/>
            <person name="Geurts R."/>
        </authorList>
    </citation>
    <scope>NUCLEOTIDE SEQUENCE [LARGE SCALE GENOMIC DNA]</scope>
    <source>
        <strain evidence="3">cv. WU1-14</strain>
    </source>
</reference>
<gene>
    <name evidence="2" type="ORF">PanWU01x14_134350</name>
</gene>
<dbReference type="OrthoDB" id="1272441at2759"/>
<evidence type="ECO:0000256" key="1">
    <source>
        <dbReference type="SAM" id="MobiDB-lite"/>
    </source>
</evidence>
<accession>A0A2P5CPM0</accession>
<feature type="region of interest" description="Disordered" evidence="1">
    <location>
        <begin position="1"/>
        <end position="23"/>
    </location>
</feature>
<dbReference type="Proteomes" id="UP000237105">
    <property type="component" value="Unassembled WGS sequence"/>
</dbReference>
<keyword evidence="3" id="KW-1185">Reference proteome</keyword>
<dbReference type="STRING" id="3476.A0A2P5CPM0"/>
<name>A0A2P5CPM0_PARAD</name>
<dbReference type="AlphaFoldDB" id="A0A2P5CPM0"/>
<comment type="caution">
    <text evidence="2">The sequence shown here is derived from an EMBL/GenBank/DDBJ whole genome shotgun (WGS) entry which is preliminary data.</text>
</comment>
<evidence type="ECO:0000313" key="3">
    <source>
        <dbReference type="Proteomes" id="UP000237105"/>
    </source>
</evidence>
<sequence length="81" mass="9486">MDMNQSMNFIPSSSSSDPQLPNMMMPLGDSFILPEYYQQSMMSAKQDAKEARRSHIKKVQKQNMEIFWNQQLLDMQNIPDL</sequence>